<dbReference type="PANTHER" id="PTHR14097">
    <property type="entry name" value="OXIDOREDUCTASE HTATIP2"/>
    <property type="match status" value="1"/>
</dbReference>
<dbReference type="RefSeq" id="WP_092539691.1">
    <property type="nucleotide sequence ID" value="NZ_FOKV01000001.1"/>
</dbReference>
<evidence type="ECO:0000259" key="1">
    <source>
        <dbReference type="Pfam" id="PF13460"/>
    </source>
</evidence>
<dbReference type="OrthoDB" id="9798632at2"/>
<dbReference type="STRING" id="1334022.SAMN04487907_101371"/>
<reference evidence="3" key="1">
    <citation type="submission" date="2016-10" db="EMBL/GenBank/DDBJ databases">
        <authorList>
            <person name="Varghese N."/>
            <person name="Submissions S."/>
        </authorList>
    </citation>
    <scope>NUCLEOTIDE SEQUENCE [LARGE SCALE GENOMIC DNA]</scope>
    <source>
        <strain evidence="3">DSM 24499</strain>
    </source>
</reference>
<name>A0A1I1DH95_9FLAO</name>
<evidence type="ECO:0000313" key="2">
    <source>
        <dbReference type="EMBL" id="SFB74227.1"/>
    </source>
</evidence>
<dbReference type="InterPro" id="IPR016040">
    <property type="entry name" value="NAD(P)-bd_dom"/>
</dbReference>
<dbReference type="EMBL" id="FOKV01000001">
    <property type="protein sequence ID" value="SFB74227.1"/>
    <property type="molecule type" value="Genomic_DNA"/>
</dbReference>
<evidence type="ECO:0000313" key="3">
    <source>
        <dbReference type="Proteomes" id="UP000199438"/>
    </source>
</evidence>
<protein>
    <submittedName>
        <fullName evidence="2">NAD dependent epimerase/dehydratase family protein</fullName>
    </submittedName>
</protein>
<proteinExistence type="predicted"/>
<dbReference type="InterPro" id="IPR036291">
    <property type="entry name" value="NAD(P)-bd_dom_sf"/>
</dbReference>
<dbReference type="AlphaFoldDB" id="A0A1I1DH95"/>
<dbReference type="Pfam" id="PF13460">
    <property type="entry name" value="NAD_binding_10"/>
    <property type="match status" value="1"/>
</dbReference>
<accession>A0A1I1DH95</accession>
<dbReference type="SUPFAM" id="SSF51735">
    <property type="entry name" value="NAD(P)-binding Rossmann-fold domains"/>
    <property type="match status" value="1"/>
</dbReference>
<organism evidence="2 3">
    <name type="scientific">Zunongwangia mangrovi</name>
    <dbReference type="NCBI Taxonomy" id="1334022"/>
    <lineage>
        <taxon>Bacteria</taxon>
        <taxon>Pseudomonadati</taxon>
        <taxon>Bacteroidota</taxon>
        <taxon>Flavobacteriia</taxon>
        <taxon>Flavobacteriales</taxon>
        <taxon>Flavobacteriaceae</taxon>
        <taxon>Zunongwangia</taxon>
    </lineage>
</organism>
<dbReference type="Proteomes" id="UP000199438">
    <property type="component" value="Unassembled WGS sequence"/>
</dbReference>
<dbReference type="PANTHER" id="PTHR14097:SF7">
    <property type="entry name" value="OXIDOREDUCTASE HTATIP2"/>
    <property type="match status" value="1"/>
</dbReference>
<dbReference type="Gene3D" id="3.40.50.720">
    <property type="entry name" value="NAD(P)-binding Rossmann-like Domain"/>
    <property type="match status" value="1"/>
</dbReference>
<feature type="domain" description="NAD(P)-binding" evidence="1">
    <location>
        <begin position="9"/>
        <end position="123"/>
    </location>
</feature>
<gene>
    <name evidence="2" type="ORF">SAMN04487907_101371</name>
</gene>
<keyword evidence="3" id="KW-1185">Reference proteome</keyword>
<sequence length="224" mass="25472">MEKTAIVLGATGLTGRHLVEELLKNENYTKITLFSRSKFGKDHPKLEEHLIDVLKLEDYKDDFEAHDVFCCVGTTKSKTPDKEKYMKIDHGIPVTAAKLAAKTGAECFVVISAMGADANSSIFYNRTKGEMEQDVMEKSIPNIYIFRPALIVGDREEKRFFEKVATHAFKLFNFMLVGNLKKYRSVRSENIAKAMMHVANFWYSDSIIKSNKINELAAKYDGRN</sequence>